<feature type="region of interest" description="Disordered" evidence="1">
    <location>
        <begin position="69"/>
        <end position="94"/>
    </location>
</feature>
<dbReference type="SUPFAM" id="SSF52799">
    <property type="entry name" value="(Phosphotyrosine protein) phosphatases II"/>
    <property type="match status" value="1"/>
</dbReference>
<dbReference type="GeneID" id="95977403"/>
<accession>A0ABR3PF64</accession>
<dbReference type="RefSeq" id="XP_069201040.1">
    <property type="nucleotide sequence ID" value="XM_069343216.1"/>
</dbReference>
<dbReference type="PROSITE" id="PS50056">
    <property type="entry name" value="TYR_PHOSPHATASE_2"/>
    <property type="match status" value="1"/>
</dbReference>
<comment type="caution">
    <text evidence="3">The sequence shown here is derived from an EMBL/GenBank/DDBJ whole genome shotgun (WGS) entry which is preliminary data.</text>
</comment>
<sequence length="330" mass="36613">MEPIRFDNILNFRDVGDLVNRYTGSKKMKTGLLYRSARPDNASEKDRDLLLNTYKINTIIDLRTKSEHIQQAQKRNNNTTNKTSPNTPTTSDAAISHLSAPEPLAPSNNAAATPLKIPGITYSEINFNGGSYSWALIKKLRYTSTAKLLYLMATGYRIQAISILGKEVMSERGLVGLAEDSVEHCTSEVRAVFGVLDPLLSQSSSSTTTTTAAAAAAEQTSWPILVHCTQGKDRTGLVILLILLLLRVDAPAIKADYILSQEELKPEREERLHEIREIGLPDGFADCPEDWIERVAAYVKDKYGGVERYLSETCGVDEEVQRRVREVLLA</sequence>
<proteinExistence type="predicted"/>
<name>A0ABR3PF64_9PEZI</name>
<dbReference type="Proteomes" id="UP001562354">
    <property type="component" value="Unassembled WGS sequence"/>
</dbReference>
<dbReference type="PANTHER" id="PTHR31126">
    <property type="entry name" value="TYROSINE-PROTEIN PHOSPHATASE"/>
    <property type="match status" value="1"/>
</dbReference>
<gene>
    <name evidence="3" type="ORF">AAFC00_003703</name>
</gene>
<dbReference type="PROSITE" id="PS00383">
    <property type="entry name" value="TYR_PHOSPHATASE_1"/>
    <property type="match status" value="1"/>
</dbReference>
<dbReference type="InterPro" id="IPR000387">
    <property type="entry name" value="Tyr_Pase_dom"/>
</dbReference>
<evidence type="ECO:0000313" key="3">
    <source>
        <dbReference type="EMBL" id="KAL1304766.1"/>
    </source>
</evidence>
<feature type="domain" description="Tyrosine specific protein phosphatases" evidence="2">
    <location>
        <begin position="223"/>
        <end position="271"/>
    </location>
</feature>
<evidence type="ECO:0000256" key="1">
    <source>
        <dbReference type="SAM" id="MobiDB-lite"/>
    </source>
</evidence>
<dbReference type="InterPro" id="IPR029021">
    <property type="entry name" value="Prot-tyrosine_phosphatase-like"/>
</dbReference>
<reference evidence="3 4" key="1">
    <citation type="submission" date="2024-07" db="EMBL/GenBank/DDBJ databases">
        <title>Draft sequence of the Neodothiora populina.</title>
        <authorList>
            <person name="Drown D.D."/>
            <person name="Schuette U.S."/>
            <person name="Buechlein A.B."/>
            <person name="Rusch D.R."/>
            <person name="Winton L.W."/>
            <person name="Adams G.A."/>
        </authorList>
    </citation>
    <scope>NUCLEOTIDE SEQUENCE [LARGE SCALE GENOMIC DNA]</scope>
    <source>
        <strain evidence="3 4">CPC 39397</strain>
    </source>
</reference>
<dbReference type="PANTHER" id="PTHR31126:SF10">
    <property type="entry name" value="PROTEIN PHOSPHATASE, PUTATIVE (AFU_ORTHOLOGUE AFUA_6G06650)-RELATED"/>
    <property type="match status" value="1"/>
</dbReference>
<protein>
    <recommendedName>
        <fullName evidence="2">Tyrosine specific protein phosphatases domain-containing protein</fullName>
    </recommendedName>
</protein>
<dbReference type="Gene3D" id="3.90.190.10">
    <property type="entry name" value="Protein tyrosine phosphatase superfamily"/>
    <property type="match status" value="1"/>
</dbReference>
<keyword evidence="4" id="KW-1185">Reference proteome</keyword>
<dbReference type="Pfam" id="PF13350">
    <property type="entry name" value="Y_phosphatase3"/>
    <property type="match status" value="1"/>
</dbReference>
<organism evidence="3 4">
    <name type="scientific">Neodothiora populina</name>
    <dbReference type="NCBI Taxonomy" id="2781224"/>
    <lineage>
        <taxon>Eukaryota</taxon>
        <taxon>Fungi</taxon>
        <taxon>Dikarya</taxon>
        <taxon>Ascomycota</taxon>
        <taxon>Pezizomycotina</taxon>
        <taxon>Dothideomycetes</taxon>
        <taxon>Dothideomycetidae</taxon>
        <taxon>Dothideales</taxon>
        <taxon>Dothioraceae</taxon>
        <taxon>Neodothiora</taxon>
    </lineage>
</organism>
<evidence type="ECO:0000313" key="4">
    <source>
        <dbReference type="Proteomes" id="UP001562354"/>
    </source>
</evidence>
<dbReference type="InterPro" id="IPR016130">
    <property type="entry name" value="Tyr_Pase_AS"/>
</dbReference>
<evidence type="ECO:0000259" key="2">
    <source>
        <dbReference type="PROSITE" id="PS50056"/>
    </source>
</evidence>
<dbReference type="InterPro" id="IPR026893">
    <property type="entry name" value="Tyr/Ser_Pase_IphP-type"/>
</dbReference>
<feature type="compositionally biased region" description="Low complexity" evidence="1">
    <location>
        <begin position="76"/>
        <end position="91"/>
    </location>
</feature>
<dbReference type="EMBL" id="JBFMKM010000008">
    <property type="protein sequence ID" value="KAL1304766.1"/>
    <property type="molecule type" value="Genomic_DNA"/>
</dbReference>